<dbReference type="AlphaFoldDB" id="A0AB39Q7V3"/>
<dbReference type="Pfam" id="PF04073">
    <property type="entry name" value="tRNA_edit"/>
    <property type="match status" value="1"/>
</dbReference>
<sequence>MPDHTYDVGTHDAGTHDDRTRHDTYDHLISLLDASSVDHRLIDHEPEGATEAVCALRGHPASEAAKCIVLRVKVDRRTTRHVLAVVPGDRRVDLDAVRALFAARYVGFSEPETAERLARAVPGTVLPFSFDPDLELVADPDVVAQPKLYFNAARLDRSLLISGADYERLAKPRIERIAAPTTQAVVSPQL</sequence>
<organism evidence="3">
    <name type="scientific">Streptomyces sp. R28</name>
    <dbReference type="NCBI Taxonomy" id="3238628"/>
    <lineage>
        <taxon>Bacteria</taxon>
        <taxon>Bacillati</taxon>
        <taxon>Actinomycetota</taxon>
        <taxon>Actinomycetes</taxon>
        <taxon>Kitasatosporales</taxon>
        <taxon>Streptomycetaceae</taxon>
        <taxon>Streptomyces</taxon>
    </lineage>
</organism>
<feature type="domain" description="YbaK/aminoacyl-tRNA synthetase-associated" evidence="2">
    <location>
        <begin position="44"/>
        <end position="169"/>
    </location>
</feature>
<dbReference type="EMBL" id="CP163439">
    <property type="protein sequence ID" value="XDQ38552.1"/>
    <property type="molecule type" value="Genomic_DNA"/>
</dbReference>
<feature type="region of interest" description="Disordered" evidence="1">
    <location>
        <begin position="1"/>
        <end position="20"/>
    </location>
</feature>
<dbReference type="Gene3D" id="3.90.960.10">
    <property type="entry name" value="YbaK/aminoacyl-tRNA synthetase-associated domain"/>
    <property type="match status" value="1"/>
</dbReference>
<evidence type="ECO:0000313" key="3">
    <source>
        <dbReference type="EMBL" id="XDQ38552.1"/>
    </source>
</evidence>
<dbReference type="RefSeq" id="WP_369173247.1">
    <property type="nucleotide sequence ID" value="NZ_CP163439.1"/>
</dbReference>
<dbReference type="InterPro" id="IPR036754">
    <property type="entry name" value="YbaK/aa-tRNA-synt-asso_dom_sf"/>
</dbReference>
<evidence type="ECO:0000256" key="1">
    <source>
        <dbReference type="SAM" id="MobiDB-lite"/>
    </source>
</evidence>
<evidence type="ECO:0000259" key="2">
    <source>
        <dbReference type="Pfam" id="PF04073"/>
    </source>
</evidence>
<gene>
    <name evidence="3" type="ORF">AB5J49_37260</name>
</gene>
<reference evidence="3" key="1">
    <citation type="submission" date="2024-07" db="EMBL/GenBank/DDBJ databases">
        <authorList>
            <person name="Yu S.T."/>
        </authorList>
    </citation>
    <scope>NUCLEOTIDE SEQUENCE</scope>
    <source>
        <strain evidence="3">R28</strain>
    </source>
</reference>
<protein>
    <submittedName>
        <fullName evidence="3">YbaK/EbsC family protein</fullName>
    </submittedName>
</protein>
<accession>A0AB39Q7V3</accession>
<name>A0AB39Q7V3_9ACTN</name>
<dbReference type="GO" id="GO:0002161">
    <property type="term" value="F:aminoacyl-tRNA deacylase activity"/>
    <property type="evidence" value="ECO:0007669"/>
    <property type="project" value="InterPro"/>
</dbReference>
<dbReference type="SUPFAM" id="SSF55826">
    <property type="entry name" value="YbaK/ProRS associated domain"/>
    <property type="match status" value="1"/>
</dbReference>
<proteinExistence type="predicted"/>
<dbReference type="InterPro" id="IPR007214">
    <property type="entry name" value="YbaK/aa-tRNA-synth-assoc-dom"/>
</dbReference>